<dbReference type="GO" id="GO:0004673">
    <property type="term" value="F:protein histidine kinase activity"/>
    <property type="evidence" value="ECO:0007669"/>
    <property type="project" value="UniProtKB-EC"/>
</dbReference>
<dbReference type="EC" id="2.7.13.3" evidence="2"/>
<sequence length="357" mass="39065">AETPDDVLPRFVDLALEITGGVSAGLSLYEPDPAPGVFRWQFLRGTLSRFEDATTPRDLSPRGVTLDENAPVLARHPERHYSWISEAGLVVPEVMLVPLYIRGIEPLGTLWIVSETEGHFARGHARAMTELSSFVGIALRMRESETRPRAALDEQAVLAAEMDHRIKNLFALTDGMIRAGARTASDVSGFARGLSGRLRALASAHALVSRDVRRDESGPARSDLRALVATVAEPYQEGSGSVRRVEARGPEIICGHHTLNALALVLHELTTNAAKYGALAAETGRVEVRWRVRGEGVELVWSERRGPPVIFPPEAEGFGGSLVRRIITGQLGGTIAYRWRHDGLEVTLTLPLRHLEH</sequence>
<evidence type="ECO:0000256" key="7">
    <source>
        <dbReference type="ARBA" id="ARBA00022840"/>
    </source>
</evidence>
<comment type="catalytic activity">
    <reaction evidence="1">
        <text>ATP + protein L-histidine = ADP + protein N-phospho-L-histidine.</text>
        <dbReference type="EC" id="2.7.13.3"/>
    </reaction>
</comment>
<evidence type="ECO:0000256" key="5">
    <source>
        <dbReference type="ARBA" id="ARBA00022741"/>
    </source>
</evidence>
<dbReference type="SUPFAM" id="SSF55874">
    <property type="entry name" value="ATPase domain of HSP90 chaperone/DNA topoisomerase II/histidine kinase"/>
    <property type="match status" value="1"/>
</dbReference>
<name>A0A501VZT2_9RHOB</name>
<dbReference type="Gene3D" id="3.30.565.10">
    <property type="entry name" value="Histidine kinase-like ATPase, C-terminal domain"/>
    <property type="match status" value="1"/>
</dbReference>
<evidence type="ECO:0000313" key="9">
    <source>
        <dbReference type="EMBL" id="TPE42939.1"/>
    </source>
</evidence>
<evidence type="ECO:0000256" key="1">
    <source>
        <dbReference type="ARBA" id="ARBA00000085"/>
    </source>
</evidence>
<keyword evidence="3" id="KW-0597">Phosphoprotein</keyword>
<dbReference type="Gene3D" id="3.30.450.40">
    <property type="match status" value="1"/>
</dbReference>
<dbReference type="GO" id="GO:0005524">
    <property type="term" value="F:ATP binding"/>
    <property type="evidence" value="ECO:0007669"/>
    <property type="project" value="UniProtKB-KW"/>
</dbReference>
<comment type="caution">
    <text evidence="9">The sequence shown here is derived from an EMBL/GenBank/DDBJ whole genome shotgun (WGS) entry which is preliminary data.</text>
</comment>
<dbReference type="OrthoDB" id="9816309at2"/>
<evidence type="ECO:0000259" key="8">
    <source>
        <dbReference type="SMART" id="SM00911"/>
    </source>
</evidence>
<feature type="domain" description="Signal transduction histidine kinase HWE region" evidence="8">
    <location>
        <begin position="161"/>
        <end position="251"/>
    </location>
</feature>
<proteinExistence type="predicted"/>
<evidence type="ECO:0000256" key="3">
    <source>
        <dbReference type="ARBA" id="ARBA00022553"/>
    </source>
</evidence>
<dbReference type="PANTHER" id="PTHR41523">
    <property type="entry name" value="TWO-COMPONENT SYSTEM SENSOR PROTEIN"/>
    <property type="match status" value="1"/>
</dbReference>
<keyword evidence="5" id="KW-0547">Nucleotide-binding</keyword>
<evidence type="ECO:0000256" key="6">
    <source>
        <dbReference type="ARBA" id="ARBA00022777"/>
    </source>
</evidence>
<dbReference type="RefSeq" id="WP_140456500.1">
    <property type="nucleotide sequence ID" value="NZ_VFRP01000108.1"/>
</dbReference>
<keyword evidence="4" id="KW-0808">Transferase</keyword>
<dbReference type="InterPro" id="IPR029016">
    <property type="entry name" value="GAF-like_dom_sf"/>
</dbReference>
<dbReference type="SMART" id="SM00911">
    <property type="entry name" value="HWE_HK"/>
    <property type="match status" value="1"/>
</dbReference>
<evidence type="ECO:0000313" key="10">
    <source>
        <dbReference type="Proteomes" id="UP000319255"/>
    </source>
</evidence>
<dbReference type="AlphaFoldDB" id="A0A501VZT2"/>
<dbReference type="InterPro" id="IPR011102">
    <property type="entry name" value="Sig_transdc_His_kinase_HWE"/>
</dbReference>
<dbReference type="Pfam" id="PF07536">
    <property type="entry name" value="HWE_HK"/>
    <property type="match status" value="1"/>
</dbReference>
<dbReference type="InterPro" id="IPR036890">
    <property type="entry name" value="HATPase_C_sf"/>
</dbReference>
<dbReference type="SUPFAM" id="SSF55781">
    <property type="entry name" value="GAF domain-like"/>
    <property type="match status" value="1"/>
</dbReference>
<dbReference type="InterPro" id="IPR003594">
    <property type="entry name" value="HATPase_dom"/>
</dbReference>
<accession>A0A501VZT2</accession>
<keyword evidence="10" id="KW-1185">Reference proteome</keyword>
<dbReference type="EMBL" id="VFRP01000108">
    <property type="protein sequence ID" value="TPE42939.1"/>
    <property type="molecule type" value="Genomic_DNA"/>
</dbReference>
<reference evidence="9 10" key="1">
    <citation type="submission" date="2019-06" db="EMBL/GenBank/DDBJ databases">
        <title>A novel bacterium of genus Amaricoccus, isolated from marine sediment.</title>
        <authorList>
            <person name="Huang H."/>
            <person name="Mo K."/>
            <person name="Hu Y."/>
        </authorList>
    </citation>
    <scope>NUCLEOTIDE SEQUENCE [LARGE SCALE GENOMIC DNA]</scope>
    <source>
        <strain evidence="9 10">HB172011</strain>
    </source>
</reference>
<evidence type="ECO:0000256" key="4">
    <source>
        <dbReference type="ARBA" id="ARBA00022679"/>
    </source>
</evidence>
<dbReference type="Pfam" id="PF02518">
    <property type="entry name" value="HATPase_c"/>
    <property type="match status" value="1"/>
</dbReference>
<dbReference type="InterPro" id="IPR003018">
    <property type="entry name" value="GAF"/>
</dbReference>
<dbReference type="Proteomes" id="UP000319255">
    <property type="component" value="Unassembled WGS sequence"/>
</dbReference>
<protein>
    <recommendedName>
        <fullName evidence="2">histidine kinase</fullName>
        <ecNumber evidence="2">2.7.13.3</ecNumber>
    </recommendedName>
</protein>
<keyword evidence="6 9" id="KW-0418">Kinase</keyword>
<organism evidence="9 10">
    <name type="scientific">Amaricoccus solimangrovi</name>
    <dbReference type="NCBI Taxonomy" id="2589815"/>
    <lineage>
        <taxon>Bacteria</taxon>
        <taxon>Pseudomonadati</taxon>
        <taxon>Pseudomonadota</taxon>
        <taxon>Alphaproteobacteria</taxon>
        <taxon>Rhodobacterales</taxon>
        <taxon>Paracoccaceae</taxon>
        <taxon>Amaricoccus</taxon>
    </lineage>
</organism>
<gene>
    <name evidence="9" type="ORF">FJM51_23470</name>
</gene>
<dbReference type="PANTHER" id="PTHR41523:SF8">
    <property type="entry name" value="ETHYLENE RESPONSE SENSOR PROTEIN"/>
    <property type="match status" value="1"/>
</dbReference>
<dbReference type="Pfam" id="PF13185">
    <property type="entry name" value="GAF_2"/>
    <property type="match status" value="1"/>
</dbReference>
<feature type="non-terminal residue" evidence="9">
    <location>
        <position position="1"/>
    </location>
</feature>
<evidence type="ECO:0000256" key="2">
    <source>
        <dbReference type="ARBA" id="ARBA00012438"/>
    </source>
</evidence>
<keyword evidence="7" id="KW-0067">ATP-binding</keyword>